<sequence length="380" mass="43548">MDKIDIDGTPFSVLLDRAVKIKSSQSAHLAQKYNALPDFVQSSLFPSDEVINARNLCSFTERFDAAMAWKEDGNAAYREGRFDVALEKYKMSLTLFRYVENSNPNIKNEGIKDEYLREIMYVPKNNDEEQQLHQFLVKLYNNLALTSLKRNDHRTAIQACDCAIKVDRQNDKSFYLRAQARIAPKSASAIDEELAMMDLRAAVTINPHNKQARKQLQEARLRIRSQRTLDKNAFAGLFNRGEVYDTNELDEEKDARRKCLENDRIKVKEESLKSRDQVVNKVDFRNPTEKMLASADAMGVDLSDPQTIEMLEQMQKEKNGGAEVCYDSIEEQQTISTAEIPNKYSSTRLFKLVRGATMLCVALIVYIRLLNSFVQNQMNA</sequence>
<protein>
    <submittedName>
        <fullName evidence="2">Aryl hydrocarbon receptor interacting protein-related protein</fullName>
    </submittedName>
</protein>
<keyword evidence="1" id="KW-0812">Transmembrane</keyword>
<dbReference type="SUPFAM" id="SSF48452">
    <property type="entry name" value="TPR-like"/>
    <property type="match status" value="1"/>
</dbReference>
<dbReference type="AlphaFoldDB" id="A0AAD9D961"/>
<accession>A0AAD9D961</accession>
<keyword evidence="1" id="KW-0472">Membrane</keyword>
<comment type="caution">
    <text evidence="2">The sequence shown here is derived from an EMBL/GenBank/DDBJ whole genome shotgun (WGS) entry which is preliminary data.</text>
</comment>
<evidence type="ECO:0000313" key="2">
    <source>
        <dbReference type="EMBL" id="KAK1737293.1"/>
    </source>
</evidence>
<evidence type="ECO:0000256" key="1">
    <source>
        <dbReference type="SAM" id="Phobius"/>
    </source>
</evidence>
<organism evidence="2 3">
    <name type="scientific">Skeletonema marinoi</name>
    <dbReference type="NCBI Taxonomy" id="267567"/>
    <lineage>
        <taxon>Eukaryota</taxon>
        <taxon>Sar</taxon>
        <taxon>Stramenopiles</taxon>
        <taxon>Ochrophyta</taxon>
        <taxon>Bacillariophyta</taxon>
        <taxon>Coscinodiscophyceae</taxon>
        <taxon>Thalassiosirophycidae</taxon>
        <taxon>Thalassiosirales</taxon>
        <taxon>Skeletonemataceae</taxon>
        <taxon>Skeletonema</taxon>
        <taxon>Skeletonema marinoi-dohrnii complex</taxon>
    </lineage>
</organism>
<evidence type="ECO:0000313" key="3">
    <source>
        <dbReference type="Proteomes" id="UP001224775"/>
    </source>
</evidence>
<proteinExistence type="predicted"/>
<keyword evidence="1" id="KW-1133">Transmembrane helix</keyword>
<dbReference type="Proteomes" id="UP001224775">
    <property type="component" value="Unassembled WGS sequence"/>
</dbReference>
<dbReference type="InterPro" id="IPR050754">
    <property type="entry name" value="FKBP4/5/8-like"/>
</dbReference>
<gene>
    <name evidence="2" type="ORF">QTG54_012160</name>
</gene>
<reference evidence="2" key="1">
    <citation type="submission" date="2023-06" db="EMBL/GenBank/DDBJ databases">
        <title>Survivors Of The Sea: Transcriptome response of Skeletonema marinoi to long-term dormancy.</title>
        <authorList>
            <person name="Pinder M.I.M."/>
            <person name="Kourtchenko O."/>
            <person name="Robertson E.K."/>
            <person name="Larsson T."/>
            <person name="Maumus F."/>
            <person name="Osuna-Cruz C.M."/>
            <person name="Vancaester E."/>
            <person name="Stenow R."/>
            <person name="Vandepoele K."/>
            <person name="Ploug H."/>
            <person name="Bruchert V."/>
            <person name="Godhe A."/>
            <person name="Topel M."/>
        </authorList>
    </citation>
    <scope>NUCLEOTIDE SEQUENCE</scope>
    <source>
        <strain evidence="2">R05AC</strain>
    </source>
</reference>
<dbReference type="InterPro" id="IPR011990">
    <property type="entry name" value="TPR-like_helical_dom_sf"/>
</dbReference>
<feature type="transmembrane region" description="Helical" evidence="1">
    <location>
        <begin position="352"/>
        <end position="370"/>
    </location>
</feature>
<dbReference type="PANTHER" id="PTHR46512">
    <property type="entry name" value="PEPTIDYLPROLYL ISOMERASE"/>
    <property type="match status" value="1"/>
</dbReference>
<dbReference type="SMART" id="SM00028">
    <property type="entry name" value="TPR"/>
    <property type="match status" value="2"/>
</dbReference>
<dbReference type="Gene3D" id="1.25.40.10">
    <property type="entry name" value="Tetratricopeptide repeat domain"/>
    <property type="match status" value="1"/>
</dbReference>
<keyword evidence="3" id="KW-1185">Reference proteome</keyword>
<dbReference type="EMBL" id="JATAAI010000026">
    <property type="protein sequence ID" value="KAK1737293.1"/>
    <property type="molecule type" value="Genomic_DNA"/>
</dbReference>
<name>A0AAD9D961_9STRA</name>
<dbReference type="InterPro" id="IPR019734">
    <property type="entry name" value="TPR_rpt"/>
</dbReference>